<evidence type="ECO:0000313" key="2">
    <source>
        <dbReference type="EMBL" id="KAL2075397.1"/>
    </source>
</evidence>
<dbReference type="EMBL" id="JAZHXI010000001">
    <property type="protein sequence ID" value="KAL2075397.1"/>
    <property type="molecule type" value="Genomic_DNA"/>
</dbReference>
<keyword evidence="3" id="KW-1185">Reference proteome</keyword>
<evidence type="ECO:0000313" key="3">
    <source>
        <dbReference type="Proteomes" id="UP001595075"/>
    </source>
</evidence>
<dbReference type="PANTHER" id="PTHR37542">
    <property type="entry name" value="HELO DOMAIN-CONTAINING PROTEIN-RELATED"/>
    <property type="match status" value="1"/>
</dbReference>
<dbReference type="SUPFAM" id="SSF56112">
    <property type="entry name" value="Protein kinase-like (PK-like)"/>
    <property type="match status" value="1"/>
</dbReference>
<reference evidence="2 3" key="1">
    <citation type="journal article" date="2024" name="Commun. Biol.">
        <title>Comparative genomic analysis of thermophilic fungi reveals convergent evolutionary adaptations and gene losses.</title>
        <authorList>
            <person name="Steindorff A.S."/>
            <person name="Aguilar-Pontes M.V."/>
            <person name="Robinson A.J."/>
            <person name="Andreopoulos B."/>
            <person name="LaButti K."/>
            <person name="Kuo A."/>
            <person name="Mondo S."/>
            <person name="Riley R."/>
            <person name="Otillar R."/>
            <person name="Haridas S."/>
            <person name="Lipzen A."/>
            <person name="Grimwood J."/>
            <person name="Schmutz J."/>
            <person name="Clum A."/>
            <person name="Reid I.D."/>
            <person name="Moisan M.C."/>
            <person name="Butler G."/>
            <person name="Nguyen T.T.M."/>
            <person name="Dewar K."/>
            <person name="Conant G."/>
            <person name="Drula E."/>
            <person name="Henrissat B."/>
            <person name="Hansel C."/>
            <person name="Singer S."/>
            <person name="Hutchinson M.I."/>
            <person name="de Vries R.P."/>
            <person name="Natvig D.O."/>
            <person name="Powell A.J."/>
            <person name="Tsang A."/>
            <person name="Grigoriev I.V."/>
        </authorList>
    </citation>
    <scope>NUCLEOTIDE SEQUENCE [LARGE SCALE GENOMIC DNA]</scope>
    <source>
        <strain evidence="2 3">CBS 494.80</strain>
    </source>
</reference>
<accession>A0ABR4CZT6</accession>
<dbReference type="PANTHER" id="PTHR37542:SF1">
    <property type="entry name" value="PRION-INHIBITION AND PROPAGATION HELO DOMAIN-CONTAINING PROTEIN"/>
    <property type="match status" value="1"/>
</dbReference>
<dbReference type="InterPro" id="IPR011009">
    <property type="entry name" value="Kinase-like_dom_sf"/>
</dbReference>
<dbReference type="InterPro" id="IPR056002">
    <property type="entry name" value="DUF7580"/>
</dbReference>
<protein>
    <recommendedName>
        <fullName evidence="1">Protein kinase domain-containing protein</fullName>
    </recommendedName>
</protein>
<comment type="caution">
    <text evidence="2">The sequence shown here is derived from an EMBL/GenBank/DDBJ whole genome shotgun (WGS) entry which is preliminary data.</text>
</comment>
<dbReference type="Proteomes" id="UP001595075">
    <property type="component" value="Unassembled WGS sequence"/>
</dbReference>
<gene>
    <name evidence="2" type="ORF">VTL71DRAFT_340</name>
</gene>
<dbReference type="Gene3D" id="1.10.510.10">
    <property type="entry name" value="Transferase(Phosphotransferase) domain 1"/>
    <property type="match status" value="1"/>
</dbReference>
<dbReference type="PROSITE" id="PS50011">
    <property type="entry name" value="PROTEIN_KINASE_DOM"/>
    <property type="match status" value="1"/>
</dbReference>
<organism evidence="2 3">
    <name type="scientific">Oculimacula yallundae</name>
    <dbReference type="NCBI Taxonomy" id="86028"/>
    <lineage>
        <taxon>Eukaryota</taxon>
        <taxon>Fungi</taxon>
        <taxon>Dikarya</taxon>
        <taxon>Ascomycota</taxon>
        <taxon>Pezizomycotina</taxon>
        <taxon>Leotiomycetes</taxon>
        <taxon>Helotiales</taxon>
        <taxon>Ploettnerulaceae</taxon>
        <taxon>Oculimacula</taxon>
    </lineage>
</organism>
<feature type="domain" description="Protein kinase" evidence="1">
    <location>
        <begin position="1"/>
        <end position="272"/>
    </location>
</feature>
<dbReference type="InterPro" id="IPR000719">
    <property type="entry name" value="Prot_kinase_dom"/>
</dbReference>
<name>A0ABR4CZT6_9HELO</name>
<proteinExistence type="predicted"/>
<evidence type="ECO:0000259" key="1">
    <source>
        <dbReference type="PROSITE" id="PS50011"/>
    </source>
</evidence>
<sequence length="272" mass="30652">MDQRVMKLATLLSLPNRPAQFRTPFCLGYINDHTNEQSRYGFLYRKPSTTAPDTKPTSLLDLIKKRGSRPSLTKRIALAHAIAQSLMYLHSVNWLHKGICSDKIAFFIQPDEQPSYSEPIICGFDYARLDQPDEMTEPRPRQSSYDVYRHPAILTRANTRSTKSHDIYSLGVVLVEIAMWQRIGDIVGMPQDEKAAIRMLPRVGVMLTKDGYMDAVEGHAGEVYRSATQKCLTGLVDLGIYGDVDDSTPDLAVEMQRVFSEDVVDVLGEIKL</sequence>
<dbReference type="Pfam" id="PF24476">
    <property type="entry name" value="DUF7580"/>
    <property type="match status" value="1"/>
</dbReference>